<comment type="subcellular location">
    <subcellularLocation>
        <location evidence="1">Membrane</location>
        <topology evidence="1">Multi-pass membrane protein</topology>
    </subcellularLocation>
</comment>
<feature type="domain" description="CBS" evidence="10">
    <location>
        <begin position="280"/>
        <end position="341"/>
    </location>
</feature>
<dbReference type="CDD" id="cd04590">
    <property type="entry name" value="CBS_pair_CorC_HlyC_assoc"/>
    <property type="match status" value="1"/>
</dbReference>
<dbReference type="GO" id="GO:0005886">
    <property type="term" value="C:plasma membrane"/>
    <property type="evidence" value="ECO:0007669"/>
    <property type="project" value="TreeGrafter"/>
</dbReference>
<name>A0A3M0A4N3_9BACT</name>
<dbReference type="Proteomes" id="UP000267246">
    <property type="component" value="Unassembled WGS sequence"/>
</dbReference>
<gene>
    <name evidence="12" type="ORF">JN00_0590</name>
</gene>
<organism evidence="12 13">
    <name type="scientific">Metamycoplasma subdolum</name>
    <dbReference type="NCBI Taxonomy" id="92407"/>
    <lineage>
        <taxon>Bacteria</taxon>
        <taxon>Bacillati</taxon>
        <taxon>Mycoplasmatota</taxon>
        <taxon>Mycoplasmoidales</taxon>
        <taxon>Metamycoplasmataceae</taxon>
        <taxon>Metamycoplasma</taxon>
    </lineage>
</organism>
<dbReference type="PROSITE" id="PS51846">
    <property type="entry name" value="CNNM"/>
    <property type="match status" value="1"/>
</dbReference>
<dbReference type="Pfam" id="PF00571">
    <property type="entry name" value="CBS"/>
    <property type="match status" value="2"/>
</dbReference>
<dbReference type="Pfam" id="PF01595">
    <property type="entry name" value="CNNM"/>
    <property type="match status" value="1"/>
</dbReference>
<dbReference type="SMART" id="SM00116">
    <property type="entry name" value="CBS"/>
    <property type="match status" value="2"/>
</dbReference>
<dbReference type="PROSITE" id="PS51371">
    <property type="entry name" value="CBS"/>
    <property type="match status" value="1"/>
</dbReference>
<dbReference type="Gene3D" id="3.10.580.10">
    <property type="entry name" value="CBS-domain"/>
    <property type="match status" value="1"/>
</dbReference>
<evidence type="ECO:0000259" key="10">
    <source>
        <dbReference type="PROSITE" id="PS51371"/>
    </source>
</evidence>
<evidence type="ECO:0000256" key="9">
    <source>
        <dbReference type="SAM" id="Phobius"/>
    </source>
</evidence>
<protein>
    <submittedName>
        <fullName evidence="12">CBS domain containing-hemolysin-like protein</fullName>
    </submittedName>
</protein>
<evidence type="ECO:0000256" key="2">
    <source>
        <dbReference type="ARBA" id="ARBA00022692"/>
    </source>
</evidence>
<accession>A0A3M0A4N3</accession>
<evidence type="ECO:0000256" key="7">
    <source>
        <dbReference type="PROSITE-ProRule" id="PRU00703"/>
    </source>
</evidence>
<feature type="transmembrane region" description="Helical" evidence="9">
    <location>
        <begin position="27"/>
        <end position="47"/>
    </location>
</feature>
<dbReference type="InterPro" id="IPR000644">
    <property type="entry name" value="CBS_dom"/>
</dbReference>
<feature type="domain" description="CNNM transmembrane" evidence="11">
    <location>
        <begin position="26"/>
        <end position="205"/>
    </location>
</feature>
<dbReference type="InterPro" id="IPR044751">
    <property type="entry name" value="Ion_transp-like_CBS"/>
</dbReference>
<dbReference type="InterPro" id="IPR002550">
    <property type="entry name" value="CNNM"/>
</dbReference>
<evidence type="ECO:0000313" key="12">
    <source>
        <dbReference type="EMBL" id="RMA77425.1"/>
    </source>
</evidence>
<evidence type="ECO:0000259" key="11">
    <source>
        <dbReference type="PROSITE" id="PS51846"/>
    </source>
</evidence>
<dbReference type="SUPFAM" id="SSF54631">
    <property type="entry name" value="CBS-domain pair"/>
    <property type="match status" value="1"/>
</dbReference>
<sequence length="437" mass="49302">MSGSPCLTNLINESGKAKVATATTTPIYMFIIFAAVMLGLLLFSGIFSASETAYTSVGSARIEGMVANKERGAKIIQKQHVRFNRTLGTILICNNIVNIASSTLFSYILTLANVDPGLATIISIFVMTPVIVLFTEILPKLVAKAKPIRTIKTFWWLIEACYFIFFPIAWPISKIGKKIYITNTEEEVKSLLNIANNEGVLETNESSMAKNVLDLDSTKVSQHYVKLKNIDYLNYRATLTETLDMFKETNFSRLPIEKDGNLIGIILLKDVFYLKKGTIMNYLKPVPMISQNSNLSAALEKMRQARVQMAFVTENNNTDKVIGLITIEDILEEVVGEIYDEFDTDESIYEISLEKAEARGTVKLKQLWKQLELDEYTMILLSEEDENKKLSEWLSEKVGHSLRKNTKYVLDDKISFKVIEKKGSDAPHDLIEIDWGK</sequence>
<evidence type="ECO:0000256" key="8">
    <source>
        <dbReference type="PROSITE-ProRule" id="PRU01193"/>
    </source>
</evidence>
<dbReference type="EMBL" id="REFI01000012">
    <property type="protein sequence ID" value="RMA77425.1"/>
    <property type="molecule type" value="Genomic_DNA"/>
</dbReference>
<dbReference type="PANTHER" id="PTHR22777:SF17">
    <property type="entry name" value="UPF0053 PROTEIN SLL0260"/>
    <property type="match status" value="1"/>
</dbReference>
<keyword evidence="13" id="KW-1185">Reference proteome</keyword>
<keyword evidence="4 8" id="KW-1133">Transmembrane helix</keyword>
<keyword evidence="2 8" id="KW-0812">Transmembrane</keyword>
<proteinExistence type="predicted"/>
<evidence type="ECO:0000256" key="4">
    <source>
        <dbReference type="ARBA" id="ARBA00022989"/>
    </source>
</evidence>
<evidence type="ECO:0000256" key="6">
    <source>
        <dbReference type="ARBA" id="ARBA00023136"/>
    </source>
</evidence>
<feature type="transmembrane region" description="Helical" evidence="9">
    <location>
        <begin position="154"/>
        <end position="172"/>
    </location>
</feature>
<evidence type="ECO:0000256" key="1">
    <source>
        <dbReference type="ARBA" id="ARBA00004141"/>
    </source>
</evidence>
<feature type="transmembrane region" description="Helical" evidence="9">
    <location>
        <begin position="87"/>
        <end position="109"/>
    </location>
</feature>
<comment type="caution">
    <text evidence="12">The sequence shown here is derived from an EMBL/GenBank/DDBJ whole genome shotgun (WGS) entry which is preliminary data.</text>
</comment>
<keyword evidence="6 8" id="KW-0472">Membrane</keyword>
<dbReference type="AlphaFoldDB" id="A0A3M0A4N3"/>
<dbReference type="OrthoDB" id="9798188at2"/>
<keyword evidence="3" id="KW-0677">Repeat</keyword>
<dbReference type="InterPro" id="IPR046342">
    <property type="entry name" value="CBS_dom_sf"/>
</dbReference>
<evidence type="ECO:0000256" key="5">
    <source>
        <dbReference type="ARBA" id="ARBA00023122"/>
    </source>
</evidence>
<evidence type="ECO:0000313" key="13">
    <source>
        <dbReference type="Proteomes" id="UP000267246"/>
    </source>
</evidence>
<evidence type="ECO:0000256" key="3">
    <source>
        <dbReference type="ARBA" id="ARBA00022737"/>
    </source>
</evidence>
<reference evidence="12 13" key="1">
    <citation type="submission" date="2018-10" db="EMBL/GenBank/DDBJ databases">
        <title>Genomic Encyclopedia of Archaeal and Bacterial Type Strains, Phase II (KMG-II): from individual species to whole genera.</title>
        <authorList>
            <person name="Goeker M."/>
        </authorList>
    </citation>
    <scope>NUCLEOTIDE SEQUENCE [LARGE SCALE GENOMIC DNA]</scope>
    <source>
        <strain evidence="12 13">ATCC 29870</strain>
    </source>
</reference>
<keyword evidence="5 7" id="KW-0129">CBS domain</keyword>
<feature type="transmembrane region" description="Helical" evidence="9">
    <location>
        <begin position="121"/>
        <end position="142"/>
    </location>
</feature>
<dbReference type="PANTHER" id="PTHR22777">
    <property type="entry name" value="HEMOLYSIN-RELATED"/>
    <property type="match status" value="1"/>
</dbReference>